<evidence type="ECO:0000256" key="7">
    <source>
        <dbReference type="ARBA" id="ARBA00024867"/>
    </source>
</evidence>
<feature type="modified residue" description="4-aspartylphosphate" evidence="8">
    <location>
        <position position="52"/>
    </location>
</feature>
<dbReference type="RefSeq" id="WP_066533964.1">
    <property type="nucleotide sequence ID" value="NZ_CP021422.1"/>
</dbReference>
<dbReference type="InterPro" id="IPR011006">
    <property type="entry name" value="CheY-like_superfamily"/>
</dbReference>
<evidence type="ECO:0000256" key="3">
    <source>
        <dbReference type="ARBA" id="ARBA00023012"/>
    </source>
</evidence>
<dbReference type="Proteomes" id="UP000196710">
    <property type="component" value="Chromosome"/>
</dbReference>
<evidence type="ECO:0000256" key="1">
    <source>
        <dbReference type="ARBA" id="ARBA00018672"/>
    </source>
</evidence>
<dbReference type="GO" id="GO:0005829">
    <property type="term" value="C:cytosol"/>
    <property type="evidence" value="ECO:0007669"/>
    <property type="project" value="TreeGrafter"/>
</dbReference>
<evidence type="ECO:0000259" key="10">
    <source>
        <dbReference type="PROSITE" id="PS50110"/>
    </source>
</evidence>
<feature type="domain" description="Response regulatory" evidence="10">
    <location>
        <begin position="4"/>
        <end position="116"/>
    </location>
</feature>
<dbReference type="GO" id="GO:0000976">
    <property type="term" value="F:transcription cis-regulatory region binding"/>
    <property type="evidence" value="ECO:0007669"/>
    <property type="project" value="TreeGrafter"/>
</dbReference>
<dbReference type="AlphaFoldDB" id="A0A1Z2XPU6"/>
<sequence>MAYRVLIVDDELILTELLSAHLQDHGYTVSVANSSDEALAKLNTKPNLILLDINMPGRDGLELCKVIRNHIVCPILFLTARITEQDKVNGLRAGGDDYITKPFGLQELLARIEAHLRRDERNNRPPEVVTSQGLIINLSDRKVFWNEQELSFSKREFDIIEFLSSNPNQVFDKERIYEAIWGYDAEGDSSVIKEHIRKIRAKLMQASGNEYIETVWGMGYRWKK</sequence>
<keyword evidence="6" id="KW-0804">Transcription</keyword>
<dbReference type="KEGG" id="amur:ADH66_07270"/>
<evidence type="ECO:0000313" key="15">
    <source>
        <dbReference type="Proteomes" id="UP000596035"/>
    </source>
</evidence>
<keyword evidence="2 8" id="KW-0597">Phosphoprotein</keyword>
<dbReference type="EMBL" id="CP065321">
    <property type="protein sequence ID" value="QQR29759.1"/>
    <property type="molecule type" value="Genomic_DNA"/>
</dbReference>
<dbReference type="Pfam" id="PF00486">
    <property type="entry name" value="Trans_reg_C"/>
    <property type="match status" value="1"/>
</dbReference>
<dbReference type="GO" id="GO:0000156">
    <property type="term" value="F:phosphorelay response regulator activity"/>
    <property type="evidence" value="ECO:0007669"/>
    <property type="project" value="TreeGrafter"/>
</dbReference>
<dbReference type="InterPro" id="IPR001789">
    <property type="entry name" value="Sig_transdc_resp-reg_receiver"/>
</dbReference>
<organism evidence="13 15">
    <name type="scientific">Acutalibacter muris</name>
    <dbReference type="NCBI Taxonomy" id="1796620"/>
    <lineage>
        <taxon>Bacteria</taxon>
        <taxon>Bacillati</taxon>
        <taxon>Bacillota</taxon>
        <taxon>Clostridia</taxon>
        <taxon>Eubacteriales</taxon>
        <taxon>Acutalibacteraceae</taxon>
        <taxon>Acutalibacter</taxon>
    </lineage>
</organism>
<gene>
    <name evidence="12" type="ORF">ADH66_07270</name>
    <name evidence="13" type="ORF">I5Q82_17325</name>
</gene>
<dbReference type="Gene3D" id="6.10.250.690">
    <property type="match status" value="1"/>
</dbReference>
<keyword evidence="14" id="KW-1185">Reference proteome</keyword>
<dbReference type="InterPro" id="IPR001867">
    <property type="entry name" value="OmpR/PhoB-type_DNA-bd"/>
</dbReference>
<dbReference type="PROSITE" id="PS50110">
    <property type="entry name" value="RESPONSE_REGULATORY"/>
    <property type="match status" value="1"/>
</dbReference>
<reference evidence="13 15" key="3">
    <citation type="submission" date="2020-11" db="EMBL/GenBank/DDBJ databases">
        <title>Closed and high quality bacterial genomes of the OMM12 community.</title>
        <authorList>
            <person name="Marbouty M."/>
            <person name="Lamy-Besnier Q."/>
            <person name="Debarbieux L."/>
            <person name="Koszul R."/>
        </authorList>
    </citation>
    <scope>NUCLEOTIDE SEQUENCE [LARGE SCALE GENOMIC DNA]</scope>
    <source>
        <strain evidence="13 15">KB18</strain>
    </source>
</reference>
<keyword evidence="4" id="KW-0805">Transcription regulation</keyword>
<dbReference type="FunFam" id="1.10.10.10:FF:000018">
    <property type="entry name" value="DNA-binding response regulator ResD"/>
    <property type="match status" value="1"/>
</dbReference>
<dbReference type="Gene3D" id="1.10.10.10">
    <property type="entry name" value="Winged helix-like DNA-binding domain superfamily/Winged helix DNA-binding domain"/>
    <property type="match status" value="1"/>
</dbReference>
<evidence type="ECO:0000256" key="2">
    <source>
        <dbReference type="ARBA" id="ARBA00022553"/>
    </source>
</evidence>
<dbReference type="PANTHER" id="PTHR48111:SF2">
    <property type="entry name" value="RESPONSE REGULATOR SAER"/>
    <property type="match status" value="1"/>
</dbReference>
<evidence type="ECO:0000259" key="11">
    <source>
        <dbReference type="PROSITE" id="PS51755"/>
    </source>
</evidence>
<dbReference type="GO" id="GO:0032993">
    <property type="term" value="C:protein-DNA complex"/>
    <property type="evidence" value="ECO:0007669"/>
    <property type="project" value="TreeGrafter"/>
</dbReference>
<protein>
    <recommendedName>
        <fullName evidence="1">Stage 0 sporulation protein A homolog</fullName>
    </recommendedName>
</protein>
<dbReference type="GO" id="GO:0006355">
    <property type="term" value="P:regulation of DNA-templated transcription"/>
    <property type="evidence" value="ECO:0007669"/>
    <property type="project" value="InterPro"/>
</dbReference>
<dbReference type="InterPro" id="IPR039420">
    <property type="entry name" value="WalR-like"/>
</dbReference>
<dbReference type="CDD" id="cd17574">
    <property type="entry name" value="REC_OmpR"/>
    <property type="match status" value="1"/>
</dbReference>
<name>A0A1Z2XPU6_9FIRM</name>
<evidence type="ECO:0000256" key="9">
    <source>
        <dbReference type="PROSITE-ProRule" id="PRU01091"/>
    </source>
</evidence>
<reference evidence="14" key="2">
    <citation type="submission" date="2017-05" db="EMBL/GenBank/DDBJ databases">
        <title>Improved OligoMM genomes.</title>
        <authorList>
            <person name="Garzetti D."/>
        </authorList>
    </citation>
    <scope>NUCLEOTIDE SEQUENCE [LARGE SCALE GENOMIC DNA]</scope>
    <source>
        <strain evidence="14">KB18</strain>
    </source>
</reference>
<evidence type="ECO:0000256" key="6">
    <source>
        <dbReference type="ARBA" id="ARBA00023163"/>
    </source>
</evidence>
<dbReference type="InterPro" id="IPR036388">
    <property type="entry name" value="WH-like_DNA-bd_sf"/>
</dbReference>
<dbReference type="SUPFAM" id="SSF52172">
    <property type="entry name" value="CheY-like"/>
    <property type="match status" value="1"/>
</dbReference>
<dbReference type="PROSITE" id="PS51755">
    <property type="entry name" value="OMPR_PHOB"/>
    <property type="match status" value="1"/>
</dbReference>
<evidence type="ECO:0000313" key="13">
    <source>
        <dbReference type="EMBL" id="QQR29759.1"/>
    </source>
</evidence>
<dbReference type="CDD" id="cd00383">
    <property type="entry name" value="trans_reg_C"/>
    <property type="match status" value="1"/>
</dbReference>
<reference evidence="12" key="1">
    <citation type="journal article" date="2017" name="Genome Announc.">
        <title>High-Quality Whole-Genome Sequences of the Oligo-Mouse-Microbiota Bacterial Community.</title>
        <authorList>
            <person name="Garzetti D."/>
            <person name="Brugiroux S."/>
            <person name="Bunk B."/>
            <person name="Pukall R."/>
            <person name="McCoy K.D."/>
            <person name="Macpherson A.J."/>
            <person name="Stecher B."/>
        </authorList>
    </citation>
    <scope>NUCLEOTIDE SEQUENCE</scope>
    <source>
        <strain evidence="12">KB18</strain>
    </source>
</reference>
<dbReference type="Proteomes" id="UP000596035">
    <property type="component" value="Chromosome"/>
</dbReference>
<keyword evidence="3" id="KW-0902">Two-component regulatory system</keyword>
<keyword evidence="5 9" id="KW-0238">DNA-binding</keyword>
<dbReference type="EMBL" id="CP021422">
    <property type="protein sequence ID" value="ASB40475.1"/>
    <property type="molecule type" value="Genomic_DNA"/>
</dbReference>
<dbReference type="SMART" id="SM00448">
    <property type="entry name" value="REC"/>
    <property type="match status" value="1"/>
</dbReference>
<evidence type="ECO:0000256" key="5">
    <source>
        <dbReference type="ARBA" id="ARBA00023125"/>
    </source>
</evidence>
<evidence type="ECO:0000313" key="12">
    <source>
        <dbReference type="EMBL" id="ASB40475.1"/>
    </source>
</evidence>
<feature type="domain" description="OmpR/PhoB-type" evidence="11">
    <location>
        <begin position="126"/>
        <end position="224"/>
    </location>
</feature>
<evidence type="ECO:0000256" key="8">
    <source>
        <dbReference type="PROSITE-ProRule" id="PRU00169"/>
    </source>
</evidence>
<evidence type="ECO:0000313" key="14">
    <source>
        <dbReference type="Proteomes" id="UP000196710"/>
    </source>
</evidence>
<accession>A0A1Z2XPU6</accession>
<dbReference type="SMART" id="SM00862">
    <property type="entry name" value="Trans_reg_C"/>
    <property type="match status" value="1"/>
</dbReference>
<feature type="DNA-binding region" description="OmpR/PhoB-type" evidence="9">
    <location>
        <begin position="126"/>
        <end position="224"/>
    </location>
</feature>
<dbReference type="Pfam" id="PF00072">
    <property type="entry name" value="Response_reg"/>
    <property type="match status" value="1"/>
</dbReference>
<dbReference type="Gene3D" id="3.40.50.2300">
    <property type="match status" value="1"/>
</dbReference>
<comment type="function">
    <text evidence="7">May play the central regulatory role in sporulation. It may be an element of the effector pathway responsible for the activation of sporulation genes in response to nutritional stress. Spo0A may act in concert with spo0H (a sigma factor) to control the expression of some genes that are critical to the sporulation process.</text>
</comment>
<proteinExistence type="predicted"/>
<dbReference type="PANTHER" id="PTHR48111">
    <property type="entry name" value="REGULATOR OF RPOS"/>
    <property type="match status" value="1"/>
</dbReference>
<evidence type="ECO:0000256" key="4">
    <source>
        <dbReference type="ARBA" id="ARBA00023015"/>
    </source>
</evidence>